<protein>
    <recommendedName>
        <fullName evidence="4">DUF2214 domain-containing protein</fullName>
    </recommendedName>
</protein>
<keyword evidence="3" id="KW-1185">Reference proteome</keyword>
<feature type="transmembrane region" description="Helical" evidence="1">
    <location>
        <begin position="135"/>
        <end position="156"/>
    </location>
</feature>
<evidence type="ECO:0000313" key="2">
    <source>
        <dbReference type="EMBL" id="NMG16481.1"/>
    </source>
</evidence>
<comment type="caution">
    <text evidence="2">The sequence shown here is derived from an EMBL/GenBank/DDBJ whole genome shotgun (WGS) entry which is preliminary data.</text>
</comment>
<feature type="transmembrane region" description="Helical" evidence="1">
    <location>
        <begin position="65"/>
        <end position="87"/>
    </location>
</feature>
<feature type="transmembrane region" description="Helical" evidence="1">
    <location>
        <begin position="22"/>
        <end position="44"/>
    </location>
</feature>
<proteinExistence type="predicted"/>
<gene>
    <name evidence="2" type="ORF">GPA24_13195</name>
</gene>
<evidence type="ECO:0008006" key="4">
    <source>
        <dbReference type="Google" id="ProtNLM"/>
    </source>
</evidence>
<organism evidence="2 3">
    <name type="scientific">Aromatoleum bremense</name>
    <dbReference type="NCBI Taxonomy" id="76115"/>
    <lineage>
        <taxon>Bacteria</taxon>
        <taxon>Pseudomonadati</taxon>
        <taxon>Pseudomonadota</taxon>
        <taxon>Betaproteobacteria</taxon>
        <taxon>Rhodocyclales</taxon>
        <taxon>Rhodocyclaceae</taxon>
        <taxon>Aromatoleum</taxon>
    </lineage>
</organism>
<evidence type="ECO:0000313" key="3">
    <source>
        <dbReference type="Proteomes" id="UP000633943"/>
    </source>
</evidence>
<keyword evidence="1" id="KW-0472">Membrane</keyword>
<keyword evidence="1" id="KW-1133">Transmembrane helix</keyword>
<name>A0ABX1NXH1_9RHOO</name>
<sequence length="159" mass="16851">MFGELLAAIDASALSVHLRHSIWLYPVVSAAHILGIALLVGAIVPMDARLIGLWPSLPVALFARTILPFAAGGCILAIGTGTLLFIVQPADYAALPVFWTKIGLVLAGVANALVLRRTVAWRRVIAETTGTTQALRLSGSLSLAIWLTTLFLGRLLGFL</sequence>
<accession>A0ABX1NXH1</accession>
<keyword evidence="1" id="KW-0812">Transmembrane</keyword>
<evidence type="ECO:0000256" key="1">
    <source>
        <dbReference type="SAM" id="Phobius"/>
    </source>
</evidence>
<dbReference type="Proteomes" id="UP000633943">
    <property type="component" value="Unassembled WGS sequence"/>
</dbReference>
<feature type="transmembrane region" description="Helical" evidence="1">
    <location>
        <begin position="93"/>
        <end position="114"/>
    </location>
</feature>
<dbReference type="EMBL" id="WTVP01000037">
    <property type="protein sequence ID" value="NMG16481.1"/>
    <property type="molecule type" value="Genomic_DNA"/>
</dbReference>
<reference evidence="2 3" key="1">
    <citation type="submission" date="2019-12" db="EMBL/GenBank/DDBJ databases">
        <title>Comparative genomics gives insights into the taxonomy of the Azoarcus-Aromatoleum group and reveals separate origins of nif in the plant-associated Azoarcus and non-plant-associated Aromatoleum sub-groups.</title>
        <authorList>
            <person name="Lafos M."/>
            <person name="Maluk M."/>
            <person name="Batista M."/>
            <person name="Junghare M."/>
            <person name="Carmona M."/>
            <person name="Faoro H."/>
            <person name="Cruz L.M."/>
            <person name="Battistoni F."/>
            <person name="De Souza E."/>
            <person name="Pedrosa F."/>
            <person name="Chen W.-M."/>
            <person name="Poole P.S."/>
            <person name="Dixon R.A."/>
            <person name="James E.K."/>
        </authorList>
    </citation>
    <scope>NUCLEOTIDE SEQUENCE [LARGE SCALE GENOMIC DNA]</scope>
    <source>
        <strain evidence="2 3">PbN1</strain>
    </source>
</reference>
<dbReference type="RefSeq" id="WP_169203058.1">
    <property type="nucleotide sequence ID" value="NZ_CP059467.1"/>
</dbReference>